<gene>
    <name evidence="4" type="ORF">SPPG_02879</name>
</gene>
<feature type="domain" description="DUF5745" evidence="3">
    <location>
        <begin position="96"/>
        <end position="156"/>
    </location>
</feature>
<dbReference type="eggNOG" id="ENOG502QTFE">
    <property type="taxonomic scope" value="Eukaryota"/>
</dbReference>
<keyword evidence="1" id="KW-0175">Coiled coil</keyword>
<dbReference type="OMA" id="PQIMAYI"/>
<dbReference type="Pfam" id="PF19016">
    <property type="entry name" value="DUF5745"/>
    <property type="match status" value="1"/>
</dbReference>
<keyword evidence="5" id="KW-1185">Reference proteome</keyword>
<dbReference type="GeneID" id="27686437"/>
<feature type="region of interest" description="Disordered" evidence="2">
    <location>
        <begin position="165"/>
        <end position="188"/>
    </location>
</feature>
<dbReference type="InterPro" id="IPR026619">
    <property type="entry name" value="CEP95"/>
</dbReference>
<dbReference type="Gene3D" id="1.10.418.10">
    <property type="entry name" value="Calponin-like domain"/>
    <property type="match status" value="1"/>
</dbReference>
<evidence type="ECO:0000256" key="2">
    <source>
        <dbReference type="SAM" id="MobiDB-lite"/>
    </source>
</evidence>
<dbReference type="InterPro" id="IPR044039">
    <property type="entry name" value="DUF5745"/>
</dbReference>
<feature type="compositionally biased region" description="Low complexity" evidence="2">
    <location>
        <begin position="226"/>
        <end position="236"/>
    </location>
</feature>
<protein>
    <recommendedName>
        <fullName evidence="3">DUF5745 domain-containing protein</fullName>
    </recommendedName>
</protein>
<feature type="compositionally biased region" description="Polar residues" evidence="2">
    <location>
        <begin position="323"/>
        <end position="337"/>
    </location>
</feature>
<proteinExistence type="predicted"/>
<name>A0A0L0HMW8_SPIPD</name>
<feature type="coiled-coil region" evidence="1">
    <location>
        <begin position="537"/>
        <end position="571"/>
    </location>
</feature>
<dbReference type="Proteomes" id="UP000053201">
    <property type="component" value="Unassembled WGS sequence"/>
</dbReference>
<feature type="coiled-coil region" evidence="1">
    <location>
        <begin position="598"/>
        <end position="674"/>
    </location>
</feature>
<feature type="non-terminal residue" evidence="4">
    <location>
        <position position="1"/>
    </location>
</feature>
<dbReference type="VEuPathDB" id="FungiDB:SPPG_02879"/>
<organism evidence="4 5">
    <name type="scientific">Spizellomyces punctatus (strain DAOM BR117)</name>
    <dbReference type="NCBI Taxonomy" id="645134"/>
    <lineage>
        <taxon>Eukaryota</taxon>
        <taxon>Fungi</taxon>
        <taxon>Fungi incertae sedis</taxon>
        <taxon>Chytridiomycota</taxon>
        <taxon>Chytridiomycota incertae sedis</taxon>
        <taxon>Chytridiomycetes</taxon>
        <taxon>Spizellomycetales</taxon>
        <taxon>Spizellomycetaceae</taxon>
        <taxon>Spizellomyces</taxon>
    </lineage>
</organism>
<feature type="compositionally biased region" description="Acidic residues" evidence="2">
    <location>
        <begin position="422"/>
        <end position="435"/>
    </location>
</feature>
<feature type="compositionally biased region" description="Basic residues" evidence="2">
    <location>
        <begin position="373"/>
        <end position="395"/>
    </location>
</feature>
<dbReference type="GO" id="GO:0000922">
    <property type="term" value="C:spindle pole"/>
    <property type="evidence" value="ECO:0007669"/>
    <property type="project" value="InterPro"/>
</dbReference>
<dbReference type="OrthoDB" id="545730at2759"/>
<dbReference type="AlphaFoldDB" id="A0A0L0HMW8"/>
<feature type="region of interest" description="Disordered" evidence="2">
    <location>
        <begin position="368"/>
        <end position="452"/>
    </location>
</feature>
<dbReference type="InterPro" id="IPR036872">
    <property type="entry name" value="CH_dom_sf"/>
</dbReference>
<evidence type="ECO:0000256" key="1">
    <source>
        <dbReference type="SAM" id="Coils"/>
    </source>
</evidence>
<dbReference type="PANTHER" id="PTHR22545:SF0">
    <property type="entry name" value="CENTROSOMAL PROTEIN OF 95 KDA"/>
    <property type="match status" value="1"/>
</dbReference>
<reference evidence="4 5" key="1">
    <citation type="submission" date="2009-08" db="EMBL/GenBank/DDBJ databases">
        <title>The Genome Sequence of Spizellomyces punctatus strain DAOM BR117.</title>
        <authorList>
            <consortium name="The Broad Institute Genome Sequencing Platform"/>
            <person name="Russ C."/>
            <person name="Cuomo C."/>
            <person name="Shea T."/>
            <person name="Young S.K."/>
            <person name="Zeng Q."/>
            <person name="Koehrsen M."/>
            <person name="Haas B."/>
            <person name="Borodovsky M."/>
            <person name="Guigo R."/>
            <person name="Alvarado L."/>
            <person name="Berlin A."/>
            <person name="Bochicchio J."/>
            <person name="Borenstein D."/>
            <person name="Chapman S."/>
            <person name="Chen Z."/>
            <person name="Engels R."/>
            <person name="Freedman E."/>
            <person name="Gellesch M."/>
            <person name="Goldberg J."/>
            <person name="Griggs A."/>
            <person name="Gujja S."/>
            <person name="Heiman D."/>
            <person name="Hepburn T."/>
            <person name="Howarth C."/>
            <person name="Jen D."/>
            <person name="Larson L."/>
            <person name="Lewis B."/>
            <person name="Mehta T."/>
            <person name="Park D."/>
            <person name="Pearson M."/>
            <person name="Roberts A."/>
            <person name="Saif S."/>
            <person name="Shenoy N."/>
            <person name="Sisk P."/>
            <person name="Stolte C."/>
            <person name="Sykes S."/>
            <person name="Thomson T."/>
            <person name="Walk T."/>
            <person name="White J."/>
            <person name="Yandava C."/>
            <person name="Burger G."/>
            <person name="Gray M.W."/>
            <person name="Holland P.W.H."/>
            <person name="King N."/>
            <person name="Lang F.B.F."/>
            <person name="Roger A.J."/>
            <person name="Ruiz-Trillo I."/>
            <person name="Lander E."/>
            <person name="Nusbaum C."/>
        </authorList>
    </citation>
    <scope>NUCLEOTIDE SEQUENCE [LARGE SCALE GENOMIC DNA]</scope>
    <source>
        <strain evidence="4 5">DAOM BR117</strain>
    </source>
</reference>
<dbReference type="EMBL" id="KQ257453">
    <property type="protein sequence ID" value="KND02413.1"/>
    <property type="molecule type" value="Genomic_DNA"/>
</dbReference>
<evidence type="ECO:0000259" key="3">
    <source>
        <dbReference type="Pfam" id="PF19016"/>
    </source>
</evidence>
<sequence length="704" mass="80129">MTRRVVRQANTIASDLLSPDHFIESAVHRDHILMKRRRPNHQYPVMKSAVSPEKVAVRTINQLLTRIRVPISLTSLADCVPSLWVALYEGLFEARIPGIIRTNASSHGARIHNVTCVLDELATTVLGVDLGHIRAEDVVTGERKAVMNLVEIFGELGKAMDRVEGVESQNVSSERQDKGKGPVREEQSAEMNSYFLANEGDDSLGLNLDEGYGTQQIPELRDLANPPEGGPSSAGPSGYGRKSRPEISSTTLEIPYEPKTGSPLAFTQPEPPPSPPKKRRRRIRSGSTVLTDVRNDVEEYLQQQMQRGRAKGRHGAKVEDTQSTHSAQPRRSSTSPVKRSPLHPLLNVNAKDTPYTKALKLRRARLLREQKARSGKSRRDHLPRHSITPKRRATLAKRLQARPLEGSDGGVAEMDYSMGISEPDDGVSEQQDETDGSTTEPGTPAKPLPERNLEEYEKTVRAALPSAEIHPRTKDRVWNQQLKTWEKALDDRLWSGTVRNHRETQSAMDSVRPLIHATKHLQTDLAAQRRRKESEALRVVKASMREQKRRIVRMEKRQRDAESDVKRYKQKKASKDELLTAKLFDTYARTERQAILAERRAQKEVQKEQEKARKLAQESKENFYKSQIALLMEQLQEARREEEVVVKAHAEEMRRLLQDQKQAARTHIRRVKEKLEVDVEDMEFRELDAERVARDLMFAVRRRN</sequence>
<evidence type="ECO:0000313" key="5">
    <source>
        <dbReference type="Proteomes" id="UP000053201"/>
    </source>
</evidence>
<dbReference type="RefSeq" id="XP_016610452.1">
    <property type="nucleotide sequence ID" value="XM_016751167.1"/>
</dbReference>
<feature type="compositionally biased region" description="Basic and acidic residues" evidence="2">
    <location>
        <begin position="174"/>
        <end position="187"/>
    </location>
</feature>
<evidence type="ECO:0000313" key="4">
    <source>
        <dbReference type="EMBL" id="KND02413.1"/>
    </source>
</evidence>
<accession>A0A0L0HMW8</accession>
<dbReference type="PANTHER" id="PTHR22545">
    <property type="entry name" value="CENTROSOMAL PROTEIN OF 95 KDA"/>
    <property type="match status" value="1"/>
</dbReference>
<feature type="region of interest" description="Disordered" evidence="2">
    <location>
        <begin position="220"/>
        <end position="353"/>
    </location>
</feature>